<comment type="subcellular location">
    <subcellularLocation>
        <location evidence="9">Cytoplasm</location>
    </subcellularLocation>
</comment>
<evidence type="ECO:0000256" key="7">
    <source>
        <dbReference type="ARBA" id="ARBA00023014"/>
    </source>
</evidence>
<evidence type="ECO:0000256" key="1">
    <source>
        <dbReference type="ARBA" id="ARBA00006100"/>
    </source>
</evidence>
<dbReference type="InterPro" id="IPR010723">
    <property type="entry name" value="HemN_C"/>
</dbReference>
<dbReference type="Proteomes" id="UP000823895">
    <property type="component" value="Unassembled WGS sequence"/>
</dbReference>
<dbReference type="SFLD" id="SFLDG01082">
    <property type="entry name" value="B12-binding_domain_containing"/>
    <property type="match status" value="1"/>
</dbReference>
<dbReference type="SFLD" id="SFLDS00029">
    <property type="entry name" value="Radical_SAM"/>
    <property type="match status" value="1"/>
</dbReference>
<dbReference type="GO" id="GO:0051539">
    <property type="term" value="F:4 iron, 4 sulfur cluster binding"/>
    <property type="evidence" value="ECO:0007669"/>
    <property type="project" value="UniProtKB-UniRule"/>
</dbReference>
<dbReference type="SFLD" id="SFLDF00562">
    <property type="entry name" value="HemN-like__clustered_with_heat"/>
    <property type="match status" value="1"/>
</dbReference>
<accession>A0A9D2T2R6</accession>
<keyword evidence="9" id="KW-0004">4Fe-4S</keyword>
<dbReference type="SFLD" id="SFLDG01065">
    <property type="entry name" value="anaerobic_coproporphyrinogen-I"/>
    <property type="match status" value="1"/>
</dbReference>
<dbReference type="InterPro" id="IPR058240">
    <property type="entry name" value="rSAM_sf"/>
</dbReference>
<reference evidence="11" key="2">
    <citation type="submission" date="2021-04" db="EMBL/GenBank/DDBJ databases">
        <authorList>
            <person name="Gilroy R."/>
        </authorList>
    </citation>
    <scope>NUCLEOTIDE SEQUENCE</scope>
    <source>
        <strain evidence="11">CHK165-2605</strain>
    </source>
</reference>
<evidence type="ECO:0000256" key="2">
    <source>
        <dbReference type="ARBA" id="ARBA00017228"/>
    </source>
</evidence>
<dbReference type="PROSITE" id="PS51918">
    <property type="entry name" value="RADICAL_SAM"/>
    <property type="match status" value="1"/>
</dbReference>
<dbReference type="GO" id="GO:0005737">
    <property type="term" value="C:cytoplasm"/>
    <property type="evidence" value="ECO:0007669"/>
    <property type="project" value="UniProtKB-SubCell"/>
</dbReference>
<organism evidence="11 12">
    <name type="scientific">Candidatus Mediterraneibacter gallistercoris</name>
    <dbReference type="NCBI Taxonomy" id="2838671"/>
    <lineage>
        <taxon>Bacteria</taxon>
        <taxon>Bacillati</taxon>
        <taxon>Bacillota</taxon>
        <taxon>Clostridia</taxon>
        <taxon>Lachnospirales</taxon>
        <taxon>Lachnospiraceae</taxon>
        <taxon>Mediterraneibacter</taxon>
    </lineage>
</organism>
<dbReference type="PANTHER" id="PTHR13932:SF5">
    <property type="entry name" value="RADICAL S-ADENOSYL METHIONINE DOMAIN-CONTAINING PROTEIN 1, MITOCHONDRIAL"/>
    <property type="match status" value="1"/>
</dbReference>
<dbReference type="GO" id="GO:0046872">
    <property type="term" value="F:metal ion binding"/>
    <property type="evidence" value="ECO:0007669"/>
    <property type="project" value="UniProtKB-UniRule"/>
</dbReference>
<evidence type="ECO:0000256" key="8">
    <source>
        <dbReference type="ARBA" id="ARBA00023186"/>
    </source>
</evidence>
<protein>
    <recommendedName>
        <fullName evidence="2 9">Heme chaperone HemW</fullName>
    </recommendedName>
</protein>
<comment type="caution">
    <text evidence="11">The sequence shown here is derived from an EMBL/GenBank/DDBJ whole genome shotgun (WGS) entry which is preliminary data.</text>
</comment>
<keyword evidence="4 9" id="KW-0949">S-adenosyl-L-methionine</keyword>
<comment type="function">
    <text evidence="9">Probably acts as a heme chaperone, transferring heme to an unknown acceptor. Binds one molecule of heme per monomer, possibly covalently. Binds 1 [4Fe-4S] cluster. The cluster is coordinated with 3 cysteines and an exchangeable S-adenosyl-L-methionine.</text>
</comment>
<evidence type="ECO:0000256" key="6">
    <source>
        <dbReference type="ARBA" id="ARBA00023004"/>
    </source>
</evidence>
<dbReference type="SMART" id="SM00729">
    <property type="entry name" value="Elp3"/>
    <property type="match status" value="1"/>
</dbReference>
<dbReference type="Gene3D" id="3.20.20.70">
    <property type="entry name" value="Aldolase class I"/>
    <property type="match status" value="1"/>
</dbReference>
<dbReference type="Pfam" id="PF06969">
    <property type="entry name" value="HemN_C"/>
    <property type="match status" value="1"/>
</dbReference>
<evidence type="ECO:0000256" key="5">
    <source>
        <dbReference type="ARBA" id="ARBA00022723"/>
    </source>
</evidence>
<dbReference type="AlphaFoldDB" id="A0A9D2T2R6"/>
<dbReference type="InterPro" id="IPR004559">
    <property type="entry name" value="HemW-like"/>
</dbReference>
<evidence type="ECO:0000256" key="4">
    <source>
        <dbReference type="ARBA" id="ARBA00022691"/>
    </source>
</evidence>
<dbReference type="SFLD" id="SFLDF00288">
    <property type="entry name" value="HemN-like__clustered_with_nucl"/>
    <property type="match status" value="1"/>
</dbReference>
<sequence>MKKELELYVHIPFCVRKCAYCDFLSAPADMQERTLYVDALTKEIRAEKEEYRNYKVSTIFLGGGTPSVLGEDEIAEIFRALYESFDISDSAEITMEVNPGTVTEGKAAVWKKCGVNRLSIGLQSVNDDELRMLGRIHTYREFLNTWETVRGAGFRNVNIDLISAIPGQTLESWSRTLRTAAELEPEHISAYSLIIEEGTPFYERYGEEAGCNFETENDKAREADGCQTVLPPLPDEDTEREIYKATEEILAGYGYHRYEISNYAKDGYECRHNLGYWERKEYLGLGLGASSLIDECRFHNTEDMKKYLEFFEKSASDPAGLPNSTDCLSGIREEVESLSREDQMEEFMFLGLRKTEGISMNEFCEAFDRDVFEVYGPQIRKMEEQGLLIVQDGRIRLTERGTDVSNYVFSEFIL</sequence>
<dbReference type="CDD" id="cd01335">
    <property type="entry name" value="Radical_SAM"/>
    <property type="match status" value="1"/>
</dbReference>
<keyword evidence="8 9" id="KW-0143">Chaperone</keyword>
<gene>
    <name evidence="11" type="primary">hemW</name>
    <name evidence="11" type="ORF">H9756_06525</name>
</gene>
<dbReference type="NCBIfam" id="TIGR00539">
    <property type="entry name" value="hemN_rel"/>
    <property type="match status" value="1"/>
</dbReference>
<keyword evidence="3 9" id="KW-0349">Heme</keyword>
<dbReference type="InterPro" id="IPR007197">
    <property type="entry name" value="rSAM"/>
</dbReference>
<dbReference type="PANTHER" id="PTHR13932">
    <property type="entry name" value="COPROPORPHYRINIGEN III OXIDASE"/>
    <property type="match status" value="1"/>
</dbReference>
<dbReference type="EMBL" id="DWWI01000142">
    <property type="protein sequence ID" value="HJC43321.1"/>
    <property type="molecule type" value="Genomic_DNA"/>
</dbReference>
<dbReference type="InterPro" id="IPR006638">
    <property type="entry name" value="Elp3/MiaA/NifB-like_rSAM"/>
</dbReference>
<feature type="domain" description="Radical SAM core" evidence="10">
    <location>
        <begin position="1"/>
        <end position="233"/>
    </location>
</feature>
<evidence type="ECO:0000313" key="12">
    <source>
        <dbReference type="Proteomes" id="UP000823895"/>
    </source>
</evidence>
<dbReference type="GO" id="GO:0004109">
    <property type="term" value="F:coproporphyrinogen oxidase activity"/>
    <property type="evidence" value="ECO:0007669"/>
    <property type="project" value="InterPro"/>
</dbReference>
<proteinExistence type="inferred from homology"/>
<evidence type="ECO:0000256" key="9">
    <source>
        <dbReference type="RuleBase" id="RU364116"/>
    </source>
</evidence>
<dbReference type="InterPro" id="IPR034505">
    <property type="entry name" value="Coproporphyrinogen-III_oxidase"/>
</dbReference>
<reference evidence="11" key="1">
    <citation type="journal article" date="2021" name="PeerJ">
        <title>Extensive microbial diversity within the chicken gut microbiome revealed by metagenomics and culture.</title>
        <authorList>
            <person name="Gilroy R."/>
            <person name="Ravi A."/>
            <person name="Getino M."/>
            <person name="Pursley I."/>
            <person name="Horton D.L."/>
            <person name="Alikhan N.F."/>
            <person name="Baker D."/>
            <person name="Gharbi K."/>
            <person name="Hall N."/>
            <person name="Watson M."/>
            <person name="Adriaenssens E.M."/>
            <person name="Foster-Nyarko E."/>
            <person name="Jarju S."/>
            <person name="Secka A."/>
            <person name="Antonio M."/>
            <person name="Oren A."/>
            <person name="Chaudhuri R.R."/>
            <person name="La Ragione R."/>
            <person name="Hildebrand F."/>
            <person name="Pallen M.J."/>
        </authorList>
    </citation>
    <scope>NUCLEOTIDE SEQUENCE</scope>
    <source>
        <strain evidence="11">CHK165-2605</strain>
    </source>
</reference>
<evidence type="ECO:0000313" key="11">
    <source>
        <dbReference type="EMBL" id="HJC43321.1"/>
    </source>
</evidence>
<evidence type="ECO:0000259" key="10">
    <source>
        <dbReference type="PROSITE" id="PS51918"/>
    </source>
</evidence>
<dbReference type="SUPFAM" id="SSF102114">
    <property type="entry name" value="Radical SAM enzymes"/>
    <property type="match status" value="1"/>
</dbReference>
<keyword evidence="7 9" id="KW-0411">Iron-sulfur</keyword>
<dbReference type="GO" id="GO:0006779">
    <property type="term" value="P:porphyrin-containing compound biosynthetic process"/>
    <property type="evidence" value="ECO:0007669"/>
    <property type="project" value="InterPro"/>
</dbReference>
<name>A0A9D2T2R6_9FIRM</name>
<keyword evidence="6 9" id="KW-0408">Iron</keyword>
<keyword evidence="9" id="KW-0963">Cytoplasm</keyword>
<dbReference type="InterPro" id="IPR013785">
    <property type="entry name" value="Aldolase_TIM"/>
</dbReference>
<keyword evidence="5 9" id="KW-0479">Metal-binding</keyword>
<dbReference type="Pfam" id="PF04055">
    <property type="entry name" value="Radical_SAM"/>
    <property type="match status" value="1"/>
</dbReference>
<evidence type="ECO:0000256" key="3">
    <source>
        <dbReference type="ARBA" id="ARBA00022617"/>
    </source>
</evidence>
<comment type="similarity">
    <text evidence="1">Belongs to the anaerobic coproporphyrinogen-III oxidase family. HemW subfamily.</text>
</comment>